<dbReference type="Pfam" id="PF12796">
    <property type="entry name" value="Ank_2"/>
    <property type="match status" value="1"/>
</dbReference>
<protein>
    <recommendedName>
        <fullName evidence="7">NACHT domain-containing protein</fullName>
    </recommendedName>
</protein>
<evidence type="ECO:0000259" key="4">
    <source>
        <dbReference type="Pfam" id="PF24883"/>
    </source>
</evidence>
<dbReference type="Proteomes" id="UP001152592">
    <property type="component" value="Unassembled WGS sequence"/>
</dbReference>
<evidence type="ECO:0008006" key="7">
    <source>
        <dbReference type="Google" id="ProtNLM"/>
    </source>
</evidence>
<organism evidence="5 6">
    <name type="scientific">Penicillium salamii</name>
    <dbReference type="NCBI Taxonomy" id="1612424"/>
    <lineage>
        <taxon>Eukaryota</taxon>
        <taxon>Fungi</taxon>
        <taxon>Dikarya</taxon>
        <taxon>Ascomycota</taxon>
        <taxon>Pezizomycotina</taxon>
        <taxon>Eurotiomycetes</taxon>
        <taxon>Eurotiomycetidae</taxon>
        <taxon>Eurotiales</taxon>
        <taxon>Aspergillaceae</taxon>
        <taxon>Penicillium</taxon>
    </lineage>
</organism>
<gene>
    <name evidence="5" type="ORF">PSALAMII_LOCUS10611</name>
</gene>
<name>A0A9W4NWI2_9EURO</name>
<feature type="domain" description="Nephrocystin 3-like N-terminal" evidence="4">
    <location>
        <begin position="36"/>
        <end position="201"/>
    </location>
</feature>
<dbReference type="InterPro" id="IPR027417">
    <property type="entry name" value="P-loop_NTPase"/>
</dbReference>
<dbReference type="InterPro" id="IPR002110">
    <property type="entry name" value="Ankyrin_rpt"/>
</dbReference>
<dbReference type="Pfam" id="PF22939">
    <property type="entry name" value="WHD_GPIID"/>
    <property type="match status" value="1"/>
</dbReference>
<dbReference type="Gene3D" id="1.25.40.20">
    <property type="entry name" value="Ankyrin repeat-containing domain"/>
    <property type="match status" value="1"/>
</dbReference>
<dbReference type="AlphaFoldDB" id="A0A9W4NWI2"/>
<dbReference type="Pfam" id="PF24883">
    <property type="entry name" value="NPHP3_N"/>
    <property type="match status" value="1"/>
</dbReference>
<evidence type="ECO:0000256" key="1">
    <source>
        <dbReference type="ARBA" id="ARBA00022737"/>
    </source>
</evidence>
<comment type="caution">
    <text evidence="5">The sequence shown here is derived from an EMBL/GenBank/DDBJ whole genome shotgun (WGS) entry which is preliminary data.</text>
</comment>
<dbReference type="EMBL" id="CAJVPD010000301">
    <property type="protein sequence ID" value="CAG8428470.1"/>
    <property type="molecule type" value="Genomic_DNA"/>
</dbReference>
<dbReference type="SMART" id="SM00248">
    <property type="entry name" value="ANK"/>
    <property type="match status" value="3"/>
</dbReference>
<dbReference type="PROSITE" id="PS50297">
    <property type="entry name" value="ANK_REP_REGION"/>
    <property type="match status" value="2"/>
</dbReference>
<accession>A0A9W4NWI2</accession>
<dbReference type="PANTHER" id="PTHR10039:SF15">
    <property type="entry name" value="NACHT DOMAIN-CONTAINING PROTEIN"/>
    <property type="match status" value="1"/>
</dbReference>
<evidence type="ECO:0000313" key="6">
    <source>
        <dbReference type="Proteomes" id="UP001152592"/>
    </source>
</evidence>
<keyword evidence="2" id="KW-0040">ANK repeat</keyword>
<dbReference type="Gene3D" id="3.40.50.300">
    <property type="entry name" value="P-loop containing nucleotide triphosphate hydrolases"/>
    <property type="match status" value="1"/>
</dbReference>
<dbReference type="InterPro" id="IPR056884">
    <property type="entry name" value="NPHP3-like_N"/>
</dbReference>
<keyword evidence="1" id="KW-0677">Repeat</keyword>
<dbReference type="OrthoDB" id="9992527at2759"/>
<feature type="repeat" description="ANK" evidence="2">
    <location>
        <begin position="532"/>
        <end position="564"/>
    </location>
</feature>
<evidence type="ECO:0000256" key="2">
    <source>
        <dbReference type="PROSITE-ProRule" id="PRU00023"/>
    </source>
</evidence>
<dbReference type="InterPro" id="IPR054471">
    <property type="entry name" value="GPIID_WHD"/>
</dbReference>
<dbReference type="PANTHER" id="PTHR10039">
    <property type="entry name" value="AMELOGENIN"/>
    <property type="match status" value="1"/>
</dbReference>
<feature type="domain" description="GPI inositol-deacylase winged helix" evidence="3">
    <location>
        <begin position="331"/>
        <end position="409"/>
    </location>
</feature>
<sequence>MGDRNSTPSSSDFLQWLNPIDYTSQHAYLLEQRAEGTGEKLLSSNIYLTWLDTKSSTLFGTGMPGAGKTITSAIVVDNLKRIYGKEKDVGIAYLYCDPERNPDQSVKVLLASLLEQLCGGNPRFQNLARDCLGDVKDKPTAQQLDSISKALRLVASSYSRVFIVVDGLGEYNLEAGCRERLLSEIQSLKSKATINLFATARSTVAHECLKGCTSFIIEAEKEDIQRYLNSNIGQVPKFVGKDSPLQRDIEKSISLKAHGLYVSISLYSLFSGYCYSQSVRFLLAKLHFNYVVHRKTIESLRYALDEISHGSSQDAYNDAYDKTMRRVIDQSPKQRDLAIQSLAWVTLAKRPLKVKELQHALAIEKGAQKLNTANIPLEKDIISVCAGLLIVESGIIRLVHFTLQTYLEKTRQTWFKTFSEKDISSLCVAYLTLDAFRAGACDTDKARQARLDSHPSYEYAANHWGDHARKAHTDDPALMAFLENEPLVQACCSIKDSHRGRKGLHLAAKFGLDPVIRLLLNRGHNVNMLDTDASTPLMHASHGNHSTTVKLLLENGADVAAMNRHGRSALYWSAYNGNTEMRDVILRKSPKATKLDYVGAHKAALEQGHCELAKLLEKASLS</sequence>
<dbReference type="InterPro" id="IPR036770">
    <property type="entry name" value="Ankyrin_rpt-contain_sf"/>
</dbReference>
<reference evidence="5" key="1">
    <citation type="submission" date="2021-07" db="EMBL/GenBank/DDBJ databases">
        <authorList>
            <person name="Branca A.L. A."/>
        </authorList>
    </citation>
    <scope>NUCLEOTIDE SEQUENCE</scope>
</reference>
<dbReference type="SUPFAM" id="SSF48403">
    <property type="entry name" value="Ankyrin repeat"/>
    <property type="match status" value="1"/>
</dbReference>
<dbReference type="PROSITE" id="PS50088">
    <property type="entry name" value="ANK_REPEAT"/>
    <property type="match status" value="2"/>
</dbReference>
<proteinExistence type="predicted"/>
<feature type="repeat" description="ANK" evidence="2">
    <location>
        <begin position="499"/>
        <end position="531"/>
    </location>
</feature>
<evidence type="ECO:0000259" key="3">
    <source>
        <dbReference type="Pfam" id="PF22939"/>
    </source>
</evidence>
<evidence type="ECO:0000313" key="5">
    <source>
        <dbReference type="EMBL" id="CAG8428470.1"/>
    </source>
</evidence>